<evidence type="ECO:0000313" key="2">
    <source>
        <dbReference type="Proteomes" id="UP000719942"/>
    </source>
</evidence>
<evidence type="ECO:0000313" key="1">
    <source>
        <dbReference type="EMBL" id="MBW7573894.1"/>
    </source>
</evidence>
<dbReference type="RefSeq" id="WP_219966297.1">
    <property type="nucleotide sequence ID" value="NZ_JAGFNZ010000006.1"/>
</dbReference>
<dbReference type="EMBL" id="JAGFNZ010000006">
    <property type="protein sequence ID" value="MBW7573894.1"/>
    <property type="molecule type" value="Genomic_DNA"/>
</dbReference>
<gene>
    <name evidence="1" type="ORF">J5W02_13855</name>
</gene>
<dbReference type="Proteomes" id="UP000719942">
    <property type="component" value="Unassembled WGS sequence"/>
</dbReference>
<organism evidence="1 2">
    <name type="scientific">Caproiciproducens faecalis</name>
    <dbReference type="NCBI Taxonomy" id="2820301"/>
    <lineage>
        <taxon>Bacteria</taxon>
        <taxon>Bacillati</taxon>
        <taxon>Bacillota</taxon>
        <taxon>Clostridia</taxon>
        <taxon>Eubacteriales</taxon>
        <taxon>Acutalibacteraceae</taxon>
        <taxon>Caproiciproducens</taxon>
    </lineage>
</organism>
<proteinExistence type="predicted"/>
<name>A0ABS7DRH1_9FIRM</name>
<protein>
    <submittedName>
        <fullName evidence="1">Uncharacterized protein</fullName>
    </submittedName>
</protein>
<comment type="caution">
    <text evidence="1">The sequence shown here is derived from an EMBL/GenBank/DDBJ whole genome shotgun (WGS) entry which is preliminary data.</text>
</comment>
<reference evidence="1 2" key="1">
    <citation type="submission" date="2021-03" db="EMBL/GenBank/DDBJ databases">
        <title>Caproiciproducens sp. nov. isolated from feces of cow.</title>
        <authorList>
            <person name="Choi J.-Y."/>
        </authorList>
    </citation>
    <scope>NUCLEOTIDE SEQUENCE [LARGE SCALE GENOMIC DNA]</scope>
    <source>
        <strain evidence="1 2">AGMB10547</strain>
    </source>
</reference>
<sequence>MNKEKIHITKPDDRESVIVILARNGYTVRQGREKDHGTGKTVAFVEYWSSEDEKNG</sequence>
<keyword evidence="2" id="KW-1185">Reference proteome</keyword>
<accession>A0ABS7DRH1</accession>